<dbReference type="PANTHER" id="PTHR46438">
    <property type="entry name" value="ALPHA/BETA-HYDROLASES SUPERFAMILY PROTEIN"/>
    <property type="match status" value="1"/>
</dbReference>
<evidence type="ECO:0000313" key="4">
    <source>
        <dbReference type="EMBL" id="WQQ27781.1"/>
    </source>
</evidence>
<dbReference type="Pfam" id="PF00561">
    <property type="entry name" value="Abhydrolase_1"/>
    <property type="match status" value="1"/>
</dbReference>
<organism evidence="4 5">
    <name type="scientific">Nocardioides bizhenqiangii</name>
    <dbReference type="NCBI Taxonomy" id="3095076"/>
    <lineage>
        <taxon>Bacteria</taxon>
        <taxon>Bacillati</taxon>
        <taxon>Actinomycetota</taxon>
        <taxon>Actinomycetes</taxon>
        <taxon>Propionibacteriales</taxon>
        <taxon>Nocardioidaceae</taxon>
        <taxon>Nocardioides</taxon>
    </lineage>
</organism>
<feature type="transmembrane region" description="Helical" evidence="2">
    <location>
        <begin position="110"/>
        <end position="131"/>
    </location>
</feature>
<gene>
    <name evidence="4" type="ORF">SHK19_05990</name>
</gene>
<keyword evidence="2" id="KW-0812">Transmembrane</keyword>
<feature type="transmembrane region" description="Helical" evidence="2">
    <location>
        <begin position="86"/>
        <end position="104"/>
    </location>
</feature>
<keyword evidence="2" id="KW-1133">Transmembrane helix</keyword>
<dbReference type="InterPro" id="IPR000073">
    <property type="entry name" value="AB_hydrolase_1"/>
</dbReference>
<feature type="transmembrane region" description="Helical" evidence="2">
    <location>
        <begin position="55"/>
        <end position="74"/>
    </location>
</feature>
<accession>A0ABZ0ZVD1</accession>
<keyword evidence="2" id="KW-0472">Membrane</keyword>
<evidence type="ECO:0000259" key="3">
    <source>
        <dbReference type="Pfam" id="PF00561"/>
    </source>
</evidence>
<feature type="transmembrane region" description="Helical" evidence="2">
    <location>
        <begin position="29"/>
        <end position="49"/>
    </location>
</feature>
<dbReference type="RefSeq" id="WP_322938112.1">
    <property type="nucleotide sequence ID" value="NZ_CP141059.1"/>
</dbReference>
<dbReference type="PANTHER" id="PTHR46438:SF11">
    <property type="entry name" value="LIPASE-RELATED"/>
    <property type="match status" value="1"/>
</dbReference>
<keyword evidence="4" id="KW-0378">Hydrolase</keyword>
<evidence type="ECO:0000313" key="5">
    <source>
        <dbReference type="Proteomes" id="UP001327225"/>
    </source>
</evidence>
<dbReference type="InterPro" id="IPR029058">
    <property type="entry name" value="AB_hydrolase_fold"/>
</dbReference>
<dbReference type="EMBL" id="CP141059">
    <property type="protein sequence ID" value="WQQ27781.1"/>
    <property type="molecule type" value="Genomic_DNA"/>
</dbReference>
<feature type="domain" description="AB hydrolase-1" evidence="3">
    <location>
        <begin position="196"/>
        <end position="306"/>
    </location>
</feature>
<dbReference type="Gene3D" id="3.40.50.1820">
    <property type="entry name" value="alpha/beta hydrolase"/>
    <property type="match status" value="1"/>
</dbReference>
<feature type="compositionally biased region" description="Basic residues" evidence="1">
    <location>
        <begin position="1"/>
        <end position="10"/>
    </location>
</feature>
<dbReference type="Proteomes" id="UP001327225">
    <property type="component" value="Chromosome"/>
</dbReference>
<keyword evidence="5" id="KW-1185">Reference proteome</keyword>
<name>A0ABZ0ZVD1_9ACTN</name>
<evidence type="ECO:0000256" key="1">
    <source>
        <dbReference type="SAM" id="MobiDB-lite"/>
    </source>
</evidence>
<reference evidence="5" key="1">
    <citation type="submission" date="2023-12" db="EMBL/GenBank/DDBJ databases">
        <title>Novel species in genus Nocardioides.</title>
        <authorList>
            <person name="Zhou H."/>
        </authorList>
    </citation>
    <scope>NUCLEOTIDE SEQUENCE [LARGE SCALE GENOMIC DNA]</scope>
    <source>
        <strain evidence="5">HM61</strain>
    </source>
</reference>
<dbReference type="GO" id="GO:0016787">
    <property type="term" value="F:hydrolase activity"/>
    <property type="evidence" value="ECO:0007669"/>
    <property type="project" value="UniProtKB-KW"/>
</dbReference>
<feature type="transmembrane region" description="Helical" evidence="2">
    <location>
        <begin position="143"/>
        <end position="162"/>
    </location>
</feature>
<feature type="region of interest" description="Disordered" evidence="1">
    <location>
        <begin position="1"/>
        <end position="24"/>
    </location>
</feature>
<dbReference type="PRINTS" id="PR00111">
    <property type="entry name" value="ABHYDROLASE"/>
</dbReference>
<protein>
    <submittedName>
        <fullName evidence="4">Alpha/beta fold hydrolase</fullName>
    </submittedName>
</protein>
<dbReference type="SUPFAM" id="SSF53474">
    <property type="entry name" value="alpha/beta-Hydrolases"/>
    <property type="match status" value="1"/>
</dbReference>
<proteinExistence type="predicted"/>
<evidence type="ECO:0000256" key="2">
    <source>
        <dbReference type="SAM" id="Phobius"/>
    </source>
</evidence>
<sequence length="455" mass="47783">MSVHHPTRRHPAPEPAAGEAKPRHGAGGAIVASLAAGAAGALVLALVVFAGGTEATITGALLLGFGFGWALMAVWSVRRTAQPQRWAAVPAAAMTGTGAALVILNPGDETLAVLTWIWPPLLLALAAWTYLQARRTVAGKARWVLTPVFAALVLTSIGATYANVALTREVDYAAPGHLYDVGGHRLHIDCRGHGSPTVVLSNGLGEISASWARITGPVAETTRVCAYDRAGQGWSGNAADPLDGIESAEDLHTLLAEAGERGPYVLVGHSTGGTYALTYAARYPDQVAGMVLLDSSSPEQFTRMPAYPGQYQLMRRGLALMPTFRRVGLAELIPWTSHLPATDAEKVIALTSTTKAASNQRDELSVIRDVFTQAQALTTFDERPLTVLTASENVGTDGWVGAQEQLAALSVNHVHRTVDSTHAGLLEDAGPAAESVRAIEEVIASVRTGTPLEGQ</sequence>